<dbReference type="OrthoDB" id="186625at2759"/>
<organism evidence="2 3">
    <name type="scientific">Turnera subulata</name>
    <dbReference type="NCBI Taxonomy" id="218843"/>
    <lineage>
        <taxon>Eukaryota</taxon>
        <taxon>Viridiplantae</taxon>
        <taxon>Streptophyta</taxon>
        <taxon>Embryophyta</taxon>
        <taxon>Tracheophyta</taxon>
        <taxon>Spermatophyta</taxon>
        <taxon>Magnoliopsida</taxon>
        <taxon>eudicotyledons</taxon>
        <taxon>Gunneridae</taxon>
        <taxon>Pentapetalae</taxon>
        <taxon>rosids</taxon>
        <taxon>fabids</taxon>
        <taxon>Malpighiales</taxon>
        <taxon>Passifloraceae</taxon>
        <taxon>Turnera</taxon>
    </lineage>
</organism>
<dbReference type="Gene3D" id="1.10.238.10">
    <property type="entry name" value="EF-hand"/>
    <property type="match status" value="1"/>
</dbReference>
<comment type="caution">
    <text evidence="2">The sequence shown here is derived from an EMBL/GenBank/DDBJ whole genome shotgun (WGS) entry which is preliminary data.</text>
</comment>
<dbReference type="PROSITE" id="PS50222">
    <property type="entry name" value="EF_HAND_2"/>
    <property type="match status" value="1"/>
</dbReference>
<dbReference type="AlphaFoldDB" id="A0A9Q0J7F9"/>
<sequence>MSAAVVNQTTVTEFVEDTKAFDVCVKHLFDMLDCNGDEVLKRDDLRQRFSKLLSLDSETHSKESRDELYNTIFNKFDENRNGTMDHGQFRSLIREILYAMARGIGNTPVLMALEGDSLLMKAVEHESSQCH</sequence>
<gene>
    <name evidence="2" type="ORF">Tsubulata_000686</name>
</gene>
<reference evidence="2" key="2">
    <citation type="journal article" date="2023" name="Plants (Basel)">
        <title>Annotation of the Turnera subulata (Passifloraceae) Draft Genome Reveals the S-Locus Evolved after the Divergence of Turneroideae from Passifloroideae in a Stepwise Manner.</title>
        <authorList>
            <person name="Henning P.M."/>
            <person name="Roalson E.H."/>
            <person name="Mir W."/>
            <person name="McCubbin A.G."/>
            <person name="Shore J.S."/>
        </authorList>
    </citation>
    <scope>NUCLEOTIDE SEQUENCE</scope>
    <source>
        <strain evidence="2">F60SS</strain>
    </source>
</reference>
<dbReference type="EMBL" id="JAKUCV010005449">
    <property type="protein sequence ID" value="KAJ4831149.1"/>
    <property type="molecule type" value="Genomic_DNA"/>
</dbReference>
<feature type="domain" description="EF-hand" evidence="1">
    <location>
        <begin position="64"/>
        <end position="99"/>
    </location>
</feature>
<proteinExistence type="predicted"/>
<name>A0A9Q0J7F9_9ROSI</name>
<dbReference type="SUPFAM" id="SSF47473">
    <property type="entry name" value="EF-hand"/>
    <property type="match status" value="1"/>
</dbReference>
<dbReference type="Proteomes" id="UP001141552">
    <property type="component" value="Unassembled WGS sequence"/>
</dbReference>
<dbReference type="PANTHER" id="PTHR34574:SF12">
    <property type="entry name" value="CALCIUM-BINDING EF HAND FAMILY PROTEIN"/>
    <property type="match status" value="1"/>
</dbReference>
<dbReference type="PANTHER" id="PTHR34574">
    <property type="entry name" value="CALCIUM-BINDING EF-HAND FAMILY PROTEIN-RELATED"/>
    <property type="match status" value="1"/>
</dbReference>
<dbReference type="SMART" id="SM00054">
    <property type="entry name" value="EFh"/>
    <property type="match status" value="2"/>
</dbReference>
<evidence type="ECO:0000259" key="1">
    <source>
        <dbReference type="PROSITE" id="PS50222"/>
    </source>
</evidence>
<accession>A0A9Q0J7F9</accession>
<keyword evidence="3" id="KW-1185">Reference proteome</keyword>
<dbReference type="GO" id="GO:0005509">
    <property type="term" value="F:calcium ion binding"/>
    <property type="evidence" value="ECO:0007669"/>
    <property type="project" value="InterPro"/>
</dbReference>
<protein>
    <recommendedName>
        <fullName evidence="1">EF-hand domain-containing protein</fullName>
    </recommendedName>
</protein>
<evidence type="ECO:0000313" key="2">
    <source>
        <dbReference type="EMBL" id="KAJ4831149.1"/>
    </source>
</evidence>
<reference evidence="2" key="1">
    <citation type="submission" date="2022-02" db="EMBL/GenBank/DDBJ databases">
        <authorList>
            <person name="Henning P.M."/>
            <person name="McCubbin A.G."/>
            <person name="Shore J.S."/>
        </authorList>
    </citation>
    <scope>NUCLEOTIDE SEQUENCE</scope>
    <source>
        <strain evidence="2">F60SS</strain>
        <tissue evidence="2">Leaves</tissue>
    </source>
</reference>
<evidence type="ECO:0000313" key="3">
    <source>
        <dbReference type="Proteomes" id="UP001141552"/>
    </source>
</evidence>
<dbReference type="InterPro" id="IPR011992">
    <property type="entry name" value="EF-hand-dom_pair"/>
</dbReference>
<dbReference type="InterPro" id="IPR002048">
    <property type="entry name" value="EF_hand_dom"/>
</dbReference>